<evidence type="ECO:0000313" key="9">
    <source>
        <dbReference type="EMBL" id="ADY52882.1"/>
    </source>
</evidence>
<protein>
    <recommendedName>
        <fullName evidence="11">Exosortase/archaeosortase family protein</fullName>
    </recommendedName>
</protein>
<evidence type="ECO:0000256" key="2">
    <source>
        <dbReference type="ARBA" id="ARBA00022475"/>
    </source>
</evidence>
<dbReference type="STRING" id="762903.Pedsa_2334"/>
<gene>
    <name evidence="9" type="ordered locus">Pedsa_2334</name>
</gene>
<evidence type="ECO:0000256" key="6">
    <source>
        <dbReference type="ARBA" id="ARBA00022989"/>
    </source>
</evidence>
<dbReference type="GO" id="GO:0005886">
    <property type="term" value="C:plasma membrane"/>
    <property type="evidence" value="ECO:0007669"/>
    <property type="project" value="UniProtKB-SubCell"/>
</dbReference>
<evidence type="ECO:0000256" key="5">
    <source>
        <dbReference type="ARBA" id="ARBA00022801"/>
    </source>
</evidence>
<reference evidence="10" key="2">
    <citation type="submission" date="2011-02" db="EMBL/GenBank/DDBJ databases">
        <title>The complete genome of Pedobacter saltans DSM 12145.</title>
        <authorList>
            <consortium name="US DOE Joint Genome Institute (JGI-PGF)"/>
            <person name="Lucas S."/>
            <person name="Copeland A."/>
            <person name="Lapidus A."/>
            <person name="Bruce D."/>
            <person name="Goodwin L."/>
            <person name="Pitluck S."/>
            <person name="Kyrpides N."/>
            <person name="Mavromatis K."/>
            <person name="Pagani I."/>
            <person name="Ivanova N."/>
            <person name="Ovchinnikova G."/>
            <person name="Lu M."/>
            <person name="Detter J.C."/>
            <person name="Han C."/>
            <person name="Land M."/>
            <person name="Hauser L."/>
            <person name="Markowitz V."/>
            <person name="Cheng J.-F."/>
            <person name="Hugenholtz P."/>
            <person name="Woyke T."/>
            <person name="Wu D."/>
            <person name="Tindall B."/>
            <person name="Pomrenke H.G."/>
            <person name="Brambilla E."/>
            <person name="Klenk H.-P."/>
            <person name="Eisen J.A."/>
        </authorList>
    </citation>
    <scope>NUCLEOTIDE SEQUENCE [LARGE SCALE GENOMIC DNA]</scope>
    <source>
        <strain evidence="10">ATCC 51119 / DSM 12145 / JCM 21818 / LMG 10337 / NBRC 100064 / NCIMB 13643</strain>
    </source>
</reference>
<comment type="subcellular location">
    <subcellularLocation>
        <location evidence="1">Cell membrane</location>
        <topology evidence="1">Multi-pass membrane protein</topology>
    </subcellularLocation>
</comment>
<dbReference type="Pfam" id="PF09721">
    <property type="entry name" value="Exosortase_EpsH"/>
    <property type="match status" value="1"/>
</dbReference>
<keyword evidence="7 8" id="KW-0472">Membrane</keyword>
<keyword evidence="6 8" id="KW-1133">Transmembrane helix</keyword>
<keyword evidence="5" id="KW-0378">Hydrolase</keyword>
<keyword evidence="10" id="KW-1185">Reference proteome</keyword>
<evidence type="ECO:0008006" key="11">
    <source>
        <dbReference type="Google" id="ProtNLM"/>
    </source>
</evidence>
<dbReference type="NCBIfam" id="TIGR04178">
    <property type="entry name" value="exo_archaeo"/>
    <property type="match status" value="1"/>
</dbReference>
<dbReference type="GO" id="GO:0006508">
    <property type="term" value="P:proteolysis"/>
    <property type="evidence" value="ECO:0007669"/>
    <property type="project" value="UniProtKB-KW"/>
</dbReference>
<organism evidence="9 10">
    <name type="scientific">Pseudopedobacter saltans (strain ATCC 51119 / DSM 12145 / JCM 21818 / CCUG 39354 / LMG 10337 / NBRC 100064 / NCIMB 13643)</name>
    <name type="common">Pedobacter saltans</name>
    <dbReference type="NCBI Taxonomy" id="762903"/>
    <lineage>
        <taxon>Bacteria</taxon>
        <taxon>Pseudomonadati</taxon>
        <taxon>Bacteroidota</taxon>
        <taxon>Sphingobacteriia</taxon>
        <taxon>Sphingobacteriales</taxon>
        <taxon>Sphingobacteriaceae</taxon>
        <taxon>Pseudopedobacter</taxon>
    </lineage>
</organism>
<reference evidence="9 10" key="1">
    <citation type="journal article" date="2011" name="Stand. Genomic Sci.">
        <title>Complete genome sequence of the gliding, heparinolytic Pedobacter saltans type strain (113).</title>
        <authorList>
            <person name="Liolios K."/>
            <person name="Sikorski J."/>
            <person name="Lu M."/>
            <person name="Nolan M."/>
            <person name="Lapidus A."/>
            <person name="Lucas S."/>
            <person name="Hammon N."/>
            <person name="Deshpande S."/>
            <person name="Cheng J.F."/>
            <person name="Tapia R."/>
            <person name="Han C."/>
            <person name="Goodwin L."/>
            <person name="Pitluck S."/>
            <person name="Huntemann M."/>
            <person name="Ivanova N."/>
            <person name="Pagani I."/>
            <person name="Mavromatis K."/>
            <person name="Ovchinikova G."/>
            <person name="Pati A."/>
            <person name="Chen A."/>
            <person name="Palaniappan K."/>
            <person name="Land M."/>
            <person name="Hauser L."/>
            <person name="Brambilla E.M."/>
            <person name="Kotsyurbenko O."/>
            <person name="Rohde M."/>
            <person name="Tindall B.J."/>
            <person name="Abt B."/>
            <person name="Goker M."/>
            <person name="Detter J.C."/>
            <person name="Woyke T."/>
            <person name="Bristow J."/>
            <person name="Eisen J.A."/>
            <person name="Markowitz V."/>
            <person name="Hugenholtz P."/>
            <person name="Klenk H.P."/>
            <person name="Kyrpides N.C."/>
        </authorList>
    </citation>
    <scope>NUCLEOTIDE SEQUENCE [LARGE SCALE GENOMIC DNA]</scope>
    <source>
        <strain evidence="10">ATCC 51119 / DSM 12145 / JCM 21818 / LMG 10337 / NBRC 100064 / NCIMB 13643</strain>
    </source>
</reference>
<evidence type="ECO:0000256" key="8">
    <source>
        <dbReference type="SAM" id="Phobius"/>
    </source>
</evidence>
<accession>F0SD96</accession>
<dbReference type="eggNOG" id="ENOG5033369">
    <property type="taxonomic scope" value="Bacteria"/>
</dbReference>
<dbReference type="EMBL" id="CP002545">
    <property type="protein sequence ID" value="ADY52882.1"/>
    <property type="molecule type" value="Genomic_DNA"/>
</dbReference>
<dbReference type="Proteomes" id="UP000000310">
    <property type="component" value="Chromosome"/>
</dbReference>
<dbReference type="InterPro" id="IPR019127">
    <property type="entry name" value="Exosortase"/>
</dbReference>
<evidence type="ECO:0000313" key="10">
    <source>
        <dbReference type="Proteomes" id="UP000000310"/>
    </source>
</evidence>
<evidence type="ECO:0000256" key="7">
    <source>
        <dbReference type="ARBA" id="ARBA00023136"/>
    </source>
</evidence>
<feature type="transmembrane region" description="Helical" evidence="8">
    <location>
        <begin position="153"/>
        <end position="170"/>
    </location>
</feature>
<dbReference type="OrthoDB" id="793901at2"/>
<keyword evidence="2" id="KW-1003">Cell membrane</keyword>
<keyword evidence="3" id="KW-0645">Protease</keyword>
<evidence type="ECO:0000256" key="3">
    <source>
        <dbReference type="ARBA" id="ARBA00022670"/>
    </source>
</evidence>
<sequence>MNKAQIRFLLILIGSYLLIYGFCQLWIGLCAPGGLYWPFAEQHLNFIKWYRELLIWIAVKIAAIFDLQTLSNSTQMRIIGKGGINIVYSCIGYGILSALAAIGVALPQKEIKQRIYFVLTGFTIFTLLNSLRIFLIAYYMKQARELRIDHHDIFNYICYALLLLGIYWWNRRRGKMTYISP</sequence>
<dbReference type="AlphaFoldDB" id="F0SD96"/>
<dbReference type="HOGENOM" id="CLU_1487852_0_0_10"/>
<keyword evidence="4 8" id="KW-0812">Transmembrane</keyword>
<proteinExistence type="predicted"/>
<dbReference type="GO" id="GO:0008233">
    <property type="term" value="F:peptidase activity"/>
    <property type="evidence" value="ECO:0007669"/>
    <property type="project" value="UniProtKB-KW"/>
</dbReference>
<dbReference type="KEGG" id="psn:Pedsa_2334"/>
<dbReference type="InterPro" id="IPR026392">
    <property type="entry name" value="Exo/Archaeosortase_dom"/>
</dbReference>
<feature type="transmembrane region" description="Helical" evidence="8">
    <location>
        <begin position="115"/>
        <end position="141"/>
    </location>
</feature>
<name>F0SD96_PSESL</name>
<feature type="transmembrane region" description="Helical" evidence="8">
    <location>
        <begin position="6"/>
        <end position="37"/>
    </location>
</feature>
<evidence type="ECO:0000256" key="1">
    <source>
        <dbReference type="ARBA" id="ARBA00004651"/>
    </source>
</evidence>
<feature type="transmembrane region" description="Helical" evidence="8">
    <location>
        <begin position="85"/>
        <end position="106"/>
    </location>
</feature>
<dbReference type="RefSeq" id="WP_013633368.1">
    <property type="nucleotide sequence ID" value="NC_015177.1"/>
</dbReference>
<evidence type="ECO:0000256" key="4">
    <source>
        <dbReference type="ARBA" id="ARBA00022692"/>
    </source>
</evidence>